<dbReference type="RefSeq" id="WP_319700451.1">
    <property type="nucleotide sequence ID" value="NZ_JARAWN010000798.1"/>
</dbReference>
<organism evidence="2 3">
    <name type="scientific">Streptomyces europaeiscabiei</name>
    <dbReference type="NCBI Taxonomy" id="146819"/>
    <lineage>
        <taxon>Bacteria</taxon>
        <taxon>Bacillati</taxon>
        <taxon>Actinomycetota</taxon>
        <taxon>Actinomycetes</taxon>
        <taxon>Kitasatosporales</taxon>
        <taxon>Streptomycetaceae</taxon>
        <taxon>Streptomyces</taxon>
    </lineage>
</organism>
<evidence type="ECO:0000313" key="2">
    <source>
        <dbReference type="EMBL" id="MDX3137099.1"/>
    </source>
</evidence>
<dbReference type="EMBL" id="JARAWN010000798">
    <property type="protein sequence ID" value="MDX3137099.1"/>
    <property type="molecule type" value="Genomic_DNA"/>
</dbReference>
<name>A0AAJ2USE1_9ACTN</name>
<evidence type="ECO:0000313" key="3">
    <source>
        <dbReference type="Proteomes" id="UP001273589"/>
    </source>
</evidence>
<proteinExistence type="predicted"/>
<sequence length="122" mass="12404">MHIGQQPGGVADRPAFTDRRACAFGLPDFVAVIGTPSPSGRGLHPLGRPVEVTGRQEYAGAQPNGWNIARDVSADAAGHRNGTGTAAPPSCGSCSLSEDPPRPPTAPLDDPSGPLVPADMGQ</sequence>
<gene>
    <name evidence="2" type="ORF">PV367_46595</name>
</gene>
<dbReference type="Proteomes" id="UP001273589">
    <property type="component" value="Unassembled WGS sequence"/>
</dbReference>
<feature type="region of interest" description="Disordered" evidence="1">
    <location>
        <begin position="74"/>
        <end position="122"/>
    </location>
</feature>
<protein>
    <submittedName>
        <fullName evidence="2">Uncharacterized protein</fullName>
    </submittedName>
</protein>
<reference evidence="2" key="1">
    <citation type="journal article" date="2023" name="Microb. Genom.">
        <title>Mesoterricola silvestris gen. nov., sp. nov., Mesoterricola sediminis sp. nov., Geothrix oryzae sp. nov., Geothrix edaphica sp. nov., Geothrix rubra sp. nov., and Geothrix limicola sp. nov., six novel members of Acidobacteriota isolated from soils.</title>
        <authorList>
            <person name="Weisberg A.J."/>
            <person name="Pearce E."/>
            <person name="Kramer C.G."/>
            <person name="Chang J.H."/>
            <person name="Clarke C.R."/>
        </authorList>
    </citation>
    <scope>NUCLEOTIDE SEQUENCE</scope>
    <source>
        <strain evidence="2">ND06-05F</strain>
    </source>
</reference>
<dbReference type="AlphaFoldDB" id="A0AAJ2USE1"/>
<comment type="caution">
    <text evidence="2">The sequence shown here is derived from an EMBL/GenBank/DDBJ whole genome shotgun (WGS) entry which is preliminary data.</text>
</comment>
<accession>A0AAJ2USE1</accession>
<evidence type="ECO:0000256" key="1">
    <source>
        <dbReference type="SAM" id="MobiDB-lite"/>
    </source>
</evidence>